<dbReference type="AlphaFoldDB" id="A0A4Y4AU69"/>
<dbReference type="EMBL" id="BJNP01000003">
    <property type="protein sequence ID" value="GEC70889.1"/>
    <property type="molecule type" value="Genomic_DNA"/>
</dbReference>
<feature type="transmembrane region" description="Helical" evidence="1">
    <location>
        <begin position="143"/>
        <end position="164"/>
    </location>
</feature>
<keyword evidence="4" id="KW-1185">Reference proteome</keyword>
<feature type="domain" description="EamA" evidence="2">
    <location>
        <begin position="148"/>
        <end position="281"/>
    </location>
</feature>
<evidence type="ECO:0000313" key="3">
    <source>
        <dbReference type="EMBL" id="GEC70889.1"/>
    </source>
</evidence>
<keyword evidence="1" id="KW-1133">Transmembrane helix</keyword>
<protein>
    <recommendedName>
        <fullName evidence="2">EamA domain-containing protein</fullName>
    </recommendedName>
</protein>
<dbReference type="Pfam" id="PF00892">
    <property type="entry name" value="EamA"/>
    <property type="match status" value="2"/>
</dbReference>
<dbReference type="InterPro" id="IPR037185">
    <property type="entry name" value="EmrE-like"/>
</dbReference>
<dbReference type="PANTHER" id="PTHR22911:SF76">
    <property type="entry name" value="EAMA DOMAIN-CONTAINING PROTEIN"/>
    <property type="match status" value="1"/>
</dbReference>
<name>A0A4Y4AU69_9FLAO</name>
<dbReference type="Proteomes" id="UP000316775">
    <property type="component" value="Unassembled WGS sequence"/>
</dbReference>
<accession>A0A4Y4AU69</accession>
<feature type="transmembrane region" description="Helical" evidence="1">
    <location>
        <begin position="7"/>
        <end position="26"/>
    </location>
</feature>
<reference evidence="3 4" key="1">
    <citation type="submission" date="2019-06" db="EMBL/GenBank/DDBJ databases">
        <title>Whole genome shotgun sequence of Flavobacterium flevense NBRC 14960.</title>
        <authorList>
            <person name="Hosoyama A."/>
            <person name="Uohara A."/>
            <person name="Ohji S."/>
            <person name="Ichikawa N."/>
        </authorList>
    </citation>
    <scope>NUCLEOTIDE SEQUENCE [LARGE SCALE GENOMIC DNA]</scope>
    <source>
        <strain evidence="3 4">NBRC 14960</strain>
    </source>
</reference>
<keyword evidence="1" id="KW-0472">Membrane</keyword>
<feature type="transmembrane region" description="Helical" evidence="1">
    <location>
        <begin position="118"/>
        <end position="137"/>
    </location>
</feature>
<comment type="caution">
    <text evidence="3">The sequence shown here is derived from an EMBL/GenBank/DDBJ whole genome shotgun (WGS) entry which is preliminary data.</text>
</comment>
<feature type="domain" description="EamA" evidence="2">
    <location>
        <begin position="8"/>
        <end position="134"/>
    </location>
</feature>
<sequence length="292" mass="32782">MKINKPQLALVLGIVCISIFPVLVRLHLTNGLISAFYRMFIATLLLLPYVIIFKKFKLPSLKNLILAVICGIVFATDIAVWNIAIQESTATQATLLSNLSPVWLGIGSFLFLKNKAAVNFWIGTVVALFGMVVFMGFETISLFHFDTAFFLAVLSGVLYANYLLISKNILSKIEVLSFMTIVLIAASLFLGFICWIFQETFTGFSTTAWLVLFIQGAVCQLTAWLLISYATQHLRATRISISLLGQAVLATFLAWLFLDEKINWHMIIGGIFLLLGIRITFYNQTLWFKKLK</sequence>
<evidence type="ECO:0000256" key="1">
    <source>
        <dbReference type="SAM" id="Phobius"/>
    </source>
</evidence>
<gene>
    <name evidence="3" type="ORF">FFL01_04280</name>
</gene>
<dbReference type="PANTHER" id="PTHR22911">
    <property type="entry name" value="ACYL-MALONYL CONDENSING ENZYME-RELATED"/>
    <property type="match status" value="1"/>
</dbReference>
<feature type="transmembrane region" description="Helical" evidence="1">
    <location>
        <begin position="176"/>
        <end position="198"/>
    </location>
</feature>
<feature type="transmembrane region" description="Helical" evidence="1">
    <location>
        <begin position="64"/>
        <end position="84"/>
    </location>
</feature>
<evidence type="ECO:0000259" key="2">
    <source>
        <dbReference type="Pfam" id="PF00892"/>
    </source>
</evidence>
<dbReference type="InterPro" id="IPR000620">
    <property type="entry name" value="EamA_dom"/>
</dbReference>
<proteinExistence type="predicted"/>
<dbReference type="STRING" id="983.SAMN05443543_102517"/>
<feature type="transmembrane region" description="Helical" evidence="1">
    <location>
        <begin position="204"/>
        <end position="227"/>
    </location>
</feature>
<dbReference type="OrthoDB" id="1523209at2"/>
<keyword evidence="1" id="KW-0812">Transmembrane</keyword>
<organism evidence="3 4">
    <name type="scientific">Flavobacterium flevense</name>
    <dbReference type="NCBI Taxonomy" id="983"/>
    <lineage>
        <taxon>Bacteria</taxon>
        <taxon>Pseudomonadati</taxon>
        <taxon>Bacteroidota</taxon>
        <taxon>Flavobacteriia</taxon>
        <taxon>Flavobacteriales</taxon>
        <taxon>Flavobacteriaceae</taxon>
        <taxon>Flavobacterium</taxon>
    </lineage>
</organism>
<feature type="transmembrane region" description="Helical" evidence="1">
    <location>
        <begin position="90"/>
        <end position="111"/>
    </location>
</feature>
<dbReference type="SUPFAM" id="SSF103481">
    <property type="entry name" value="Multidrug resistance efflux transporter EmrE"/>
    <property type="match status" value="2"/>
</dbReference>
<feature type="transmembrane region" description="Helical" evidence="1">
    <location>
        <begin position="32"/>
        <end position="52"/>
    </location>
</feature>
<dbReference type="GO" id="GO:0016020">
    <property type="term" value="C:membrane"/>
    <property type="evidence" value="ECO:0007669"/>
    <property type="project" value="InterPro"/>
</dbReference>
<dbReference type="RefSeq" id="WP_073242830.1">
    <property type="nucleotide sequence ID" value="NZ_BJNP01000003.1"/>
</dbReference>
<feature type="transmembrane region" description="Helical" evidence="1">
    <location>
        <begin position="264"/>
        <end position="282"/>
    </location>
</feature>
<evidence type="ECO:0000313" key="4">
    <source>
        <dbReference type="Proteomes" id="UP000316775"/>
    </source>
</evidence>
<feature type="transmembrane region" description="Helical" evidence="1">
    <location>
        <begin position="239"/>
        <end position="258"/>
    </location>
</feature>